<dbReference type="STRING" id="1121391.SAMN02745206_03728"/>
<comment type="catalytic activity">
    <reaction evidence="12">
        <text>a (3R)-hydroxyacyl-[ACP] + NADP(+) = a 3-oxoacyl-[ACP] + NADPH + H(+)</text>
        <dbReference type="Rhea" id="RHEA:17397"/>
        <dbReference type="Rhea" id="RHEA-COMP:9916"/>
        <dbReference type="Rhea" id="RHEA-COMP:9945"/>
        <dbReference type="ChEBI" id="CHEBI:15378"/>
        <dbReference type="ChEBI" id="CHEBI:57783"/>
        <dbReference type="ChEBI" id="CHEBI:58349"/>
        <dbReference type="ChEBI" id="CHEBI:78776"/>
        <dbReference type="ChEBI" id="CHEBI:78827"/>
        <dbReference type="EC" id="1.1.1.100"/>
    </reaction>
</comment>
<evidence type="ECO:0000259" key="13">
    <source>
        <dbReference type="SMART" id="SM00822"/>
    </source>
</evidence>
<dbReference type="NCBIfam" id="NF004199">
    <property type="entry name" value="PRK05653.1-4"/>
    <property type="match status" value="1"/>
</dbReference>
<dbReference type="Proteomes" id="UP000184076">
    <property type="component" value="Unassembled WGS sequence"/>
</dbReference>
<dbReference type="NCBIfam" id="TIGR01830">
    <property type="entry name" value="3oxo_ACP_reduc"/>
    <property type="match status" value="1"/>
</dbReference>
<comment type="subunit">
    <text evidence="12">Homotetramer.</text>
</comment>
<dbReference type="CDD" id="cd05333">
    <property type="entry name" value="BKR_SDR_c"/>
    <property type="match status" value="1"/>
</dbReference>
<dbReference type="InterPro" id="IPR050259">
    <property type="entry name" value="SDR"/>
</dbReference>
<dbReference type="NCBIfam" id="NF009464">
    <property type="entry name" value="PRK12824.1"/>
    <property type="match status" value="1"/>
</dbReference>
<feature type="active site" description="Proton acceptor" evidence="10">
    <location>
        <position position="154"/>
    </location>
</feature>
<dbReference type="NCBIfam" id="NF009466">
    <property type="entry name" value="PRK12826.1-2"/>
    <property type="match status" value="1"/>
</dbReference>
<comment type="similarity">
    <text evidence="2 12">Belongs to the short-chain dehydrogenases/reductases (SDR) family.</text>
</comment>
<evidence type="ECO:0000313" key="14">
    <source>
        <dbReference type="EMBL" id="SHG35459.1"/>
    </source>
</evidence>
<feature type="binding site" evidence="11">
    <location>
        <begin position="154"/>
        <end position="158"/>
    </location>
    <ligand>
        <name>NADP(+)</name>
        <dbReference type="ChEBI" id="CHEBI:58349"/>
    </ligand>
</feature>
<organism evidence="14 15">
    <name type="scientific">Desulfacinum infernum DSM 9756</name>
    <dbReference type="NCBI Taxonomy" id="1121391"/>
    <lineage>
        <taxon>Bacteria</taxon>
        <taxon>Pseudomonadati</taxon>
        <taxon>Thermodesulfobacteriota</taxon>
        <taxon>Syntrophobacteria</taxon>
        <taxon>Syntrophobacterales</taxon>
        <taxon>Syntrophobacteraceae</taxon>
        <taxon>Desulfacinum</taxon>
    </lineage>
</organism>
<keyword evidence="7 12" id="KW-0560">Oxidoreductase</keyword>
<comment type="function">
    <text evidence="12">Catalyzes the NADPH-dependent reduction of beta-ketoacyl-ACP substrates to beta-hydroxyacyl-ACP products, the first reductive step in the elongation cycle of fatty acid biosynthesis.</text>
</comment>
<dbReference type="OrthoDB" id="9804774at2"/>
<dbReference type="InterPro" id="IPR057326">
    <property type="entry name" value="KR_dom"/>
</dbReference>
<keyword evidence="9 12" id="KW-0275">Fatty acid biosynthesis</keyword>
<evidence type="ECO:0000256" key="12">
    <source>
        <dbReference type="RuleBase" id="RU366074"/>
    </source>
</evidence>
<dbReference type="AlphaFoldDB" id="A0A1M5J575"/>
<dbReference type="GO" id="GO:0004316">
    <property type="term" value="F:3-oxoacyl-[acyl-carrier-protein] reductase (NADPH) activity"/>
    <property type="evidence" value="ECO:0007669"/>
    <property type="project" value="UniProtKB-UniRule"/>
</dbReference>
<evidence type="ECO:0000256" key="8">
    <source>
        <dbReference type="ARBA" id="ARBA00023098"/>
    </source>
</evidence>
<evidence type="ECO:0000256" key="9">
    <source>
        <dbReference type="ARBA" id="ARBA00023160"/>
    </source>
</evidence>
<evidence type="ECO:0000256" key="1">
    <source>
        <dbReference type="ARBA" id="ARBA00005194"/>
    </source>
</evidence>
<dbReference type="InterPro" id="IPR011284">
    <property type="entry name" value="3oxo_ACP_reduc"/>
</dbReference>
<dbReference type="NCBIfam" id="NF004200">
    <property type="entry name" value="PRK05653.1-5"/>
    <property type="match status" value="1"/>
</dbReference>
<dbReference type="PANTHER" id="PTHR42879">
    <property type="entry name" value="3-OXOACYL-(ACYL-CARRIER-PROTEIN) REDUCTASE"/>
    <property type="match status" value="1"/>
</dbReference>
<evidence type="ECO:0000256" key="4">
    <source>
        <dbReference type="ARBA" id="ARBA00022516"/>
    </source>
</evidence>
<keyword evidence="6 11" id="KW-0521">NADP</keyword>
<dbReference type="GO" id="GO:0051287">
    <property type="term" value="F:NAD binding"/>
    <property type="evidence" value="ECO:0007669"/>
    <property type="project" value="UniProtKB-UniRule"/>
</dbReference>
<dbReference type="InterPro" id="IPR002347">
    <property type="entry name" value="SDR_fam"/>
</dbReference>
<keyword evidence="8 12" id="KW-0443">Lipid metabolism</keyword>
<accession>A0A1M5J575</accession>
<evidence type="ECO:0000256" key="7">
    <source>
        <dbReference type="ARBA" id="ARBA00023002"/>
    </source>
</evidence>
<dbReference type="SUPFAM" id="SSF51735">
    <property type="entry name" value="NAD(P)-binding Rossmann-fold domains"/>
    <property type="match status" value="1"/>
</dbReference>
<keyword evidence="4 12" id="KW-0444">Lipid biosynthesis</keyword>
<evidence type="ECO:0000256" key="10">
    <source>
        <dbReference type="PIRSR" id="PIRSR611284-1"/>
    </source>
</evidence>
<evidence type="ECO:0000256" key="11">
    <source>
        <dbReference type="PIRSR" id="PIRSR611284-2"/>
    </source>
</evidence>
<comment type="pathway">
    <text evidence="1 12">Lipid metabolism; fatty acid biosynthesis.</text>
</comment>
<evidence type="ECO:0000256" key="2">
    <source>
        <dbReference type="ARBA" id="ARBA00006484"/>
    </source>
</evidence>
<dbReference type="GO" id="GO:0030497">
    <property type="term" value="P:fatty acid elongation"/>
    <property type="evidence" value="ECO:0007669"/>
    <property type="project" value="UniProtKB-ARBA"/>
</dbReference>
<keyword evidence="5 12" id="KW-0276">Fatty acid metabolism</keyword>
<feature type="binding site" evidence="11">
    <location>
        <position position="89"/>
    </location>
    <ligand>
        <name>NADP(+)</name>
        <dbReference type="ChEBI" id="CHEBI:58349"/>
    </ligand>
</feature>
<dbReference type="InterPro" id="IPR020904">
    <property type="entry name" value="Sc_DH/Rdtase_CS"/>
</dbReference>
<dbReference type="Gene3D" id="3.40.50.720">
    <property type="entry name" value="NAD(P)-binding Rossmann-like Domain"/>
    <property type="match status" value="1"/>
</dbReference>
<dbReference type="SMART" id="SM00822">
    <property type="entry name" value="PKS_KR"/>
    <property type="match status" value="1"/>
</dbReference>
<dbReference type="NCBIfam" id="NF005559">
    <property type="entry name" value="PRK07231.1"/>
    <property type="match status" value="1"/>
</dbReference>
<dbReference type="InterPro" id="IPR036291">
    <property type="entry name" value="NAD(P)-bd_dom_sf"/>
</dbReference>
<dbReference type="EC" id="1.1.1.100" evidence="3 12"/>
<dbReference type="PRINTS" id="PR00081">
    <property type="entry name" value="GDHRDH"/>
</dbReference>
<dbReference type="EMBL" id="FQVB01000067">
    <property type="protein sequence ID" value="SHG35459.1"/>
    <property type="molecule type" value="Genomic_DNA"/>
</dbReference>
<proteinExistence type="inferred from homology"/>
<feature type="binding site" evidence="11">
    <location>
        <begin position="11"/>
        <end position="14"/>
    </location>
    <ligand>
        <name>NADP(+)</name>
        <dbReference type="ChEBI" id="CHEBI:58349"/>
    </ligand>
</feature>
<gene>
    <name evidence="14" type="ORF">SAMN02745206_03728</name>
</gene>
<dbReference type="PANTHER" id="PTHR42879:SF2">
    <property type="entry name" value="3-OXOACYL-[ACYL-CARRIER-PROTEIN] REDUCTASE FABG"/>
    <property type="match status" value="1"/>
</dbReference>
<dbReference type="FunFam" id="3.40.50.720:FF:000037">
    <property type="entry name" value="3-oxoacyl-[acyl-carrier-protein] reductase FabG"/>
    <property type="match status" value="1"/>
</dbReference>
<dbReference type="PROSITE" id="PS00061">
    <property type="entry name" value="ADH_SHORT"/>
    <property type="match status" value="1"/>
</dbReference>
<protein>
    <recommendedName>
        <fullName evidence="3 12">3-oxoacyl-[acyl-carrier-protein] reductase</fullName>
        <ecNumber evidence="3 12">1.1.1.100</ecNumber>
    </recommendedName>
</protein>
<dbReference type="PRINTS" id="PR00080">
    <property type="entry name" value="SDRFAMILY"/>
</dbReference>
<evidence type="ECO:0000256" key="6">
    <source>
        <dbReference type="ARBA" id="ARBA00022857"/>
    </source>
</evidence>
<dbReference type="UniPathway" id="UPA00094"/>
<evidence type="ECO:0000256" key="5">
    <source>
        <dbReference type="ARBA" id="ARBA00022832"/>
    </source>
</evidence>
<sequence>MEQTKVVMVTGASRGIGRAVALAFAEPGTTVVVNYRSGKDAAQETAGAVEERGARAVLCPFDVADPEAVKSGFKEVVDSLGRLDVLVNNAGVTRDNVFPRLKEEDWDQVLDVNLKGIFLCCQAAVRPMLKQRYGRIINITSVVGFTGNPGQCNYAAAKAGIMGLTRSLARELISRNITVNAVAPGYIETEMTHALPEKAREALLTQIPAGRTGRPEEVAAAVRFLASEEAAYITGQVLHVNGGMYMG</sequence>
<name>A0A1M5J575_9BACT</name>
<evidence type="ECO:0000256" key="3">
    <source>
        <dbReference type="ARBA" id="ARBA00012948"/>
    </source>
</evidence>
<reference evidence="15" key="1">
    <citation type="submission" date="2016-11" db="EMBL/GenBank/DDBJ databases">
        <authorList>
            <person name="Varghese N."/>
            <person name="Submissions S."/>
        </authorList>
    </citation>
    <scope>NUCLEOTIDE SEQUENCE [LARGE SCALE GENOMIC DNA]</scope>
    <source>
        <strain evidence="15">DSM 9756</strain>
    </source>
</reference>
<feature type="domain" description="Ketoreductase" evidence="13">
    <location>
        <begin position="5"/>
        <end position="185"/>
    </location>
</feature>
<evidence type="ECO:0000313" key="15">
    <source>
        <dbReference type="Proteomes" id="UP000184076"/>
    </source>
</evidence>
<keyword evidence="15" id="KW-1185">Reference proteome</keyword>
<feature type="binding site" evidence="11">
    <location>
        <position position="187"/>
    </location>
    <ligand>
        <name>NADP(+)</name>
        <dbReference type="ChEBI" id="CHEBI:58349"/>
    </ligand>
</feature>
<dbReference type="RefSeq" id="WP_073042225.1">
    <property type="nucleotide sequence ID" value="NZ_FQVB01000067.1"/>
</dbReference>
<dbReference type="Pfam" id="PF13561">
    <property type="entry name" value="adh_short_C2"/>
    <property type="match status" value="1"/>
</dbReference>